<proteinExistence type="predicted"/>
<evidence type="ECO:0000256" key="1">
    <source>
        <dbReference type="SAM" id="MobiDB-lite"/>
    </source>
</evidence>
<reference evidence="2 3" key="1">
    <citation type="journal article" date="2014" name="Agronomy (Basel)">
        <title>A Draft Genome Sequence for Ensete ventricosum, the Drought-Tolerant Tree Against Hunger.</title>
        <authorList>
            <person name="Harrison J."/>
            <person name="Moore K.A."/>
            <person name="Paszkiewicz K."/>
            <person name="Jones T."/>
            <person name="Grant M."/>
            <person name="Ambacheew D."/>
            <person name="Muzemil S."/>
            <person name="Studholme D.J."/>
        </authorList>
    </citation>
    <scope>NUCLEOTIDE SEQUENCE [LARGE SCALE GENOMIC DNA]</scope>
</reference>
<organism evidence="2 3">
    <name type="scientific">Ensete ventricosum</name>
    <name type="common">Abyssinian banana</name>
    <name type="synonym">Musa ensete</name>
    <dbReference type="NCBI Taxonomy" id="4639"/>
    <lineage>
        <taxon>Eukaryota</taxon>
        <taxon>Viridiplantae</taxon>
        <taxon>Streptophyta</taxon>
        <taxon>Embryophyta</taxon>
        <taxon>Tracheophyta</taxon>
        <taxon>Spermatophyta</taxon>
        <taxon>Magnoliopsida</taxon>
        <taxon>Liliopsida</taxon>
        <taxon>Zingiberales</taxon>
        <taxon>Musaceae</taxon>
        <taxon>Ensete</taxon>
    </lineage>
</organism>
<gene>
    <name evidence="2" type="ORF">B296_00044043</name>
</gene>
<dbReference type="EMBL" id="AMZH03009599">
    <property type="protein sequence ID" value="RRT56499.1"/>
    <property type="molecule type" value="Genomic_DNA"/>
</dbReference>
<sequence length="100" mass="11132">MVEGGSARTADLTQVRSVPPTCKRMPRCKDIKHGGRIRRYADLPSRVLNYYTSGRAPTSYRGITGELAHTGLNQRVLAQQTRRPNASTRQAPDSPVTYDM</sequence>
<dbReference type="AlphaFoldDB" id="A0A426YXP4"/>
<name>A0A426YXP4_ENSVE</name>
<accession>A0A426YXP4</accession>
<evidence type="ECO:0000313" key="3">
    <source>
        <dbReference type="Proteomes" id="UP000287651"/>
    </source>
</evidence>
<comment type="caution">
    <text evidence="2">The sequence shown here is derived from an EMBL/GenBank/DDBJ whole genome shotgun (WGS) entry which is preliminary data.</text>
</comment>
<protein>
    <submittedName>
        <fullName evidence="2">Uncharacterized protein</fullName>
    </submittedName>
</protein>
<dbReference type="Proteomes" id="UP000287651">
    <property type="component" value="Unassembled WGS sequence"/>
</dbReference>
<evidence type="ECO:0000313" key="2">
    <source>
        <dbReference type="EMBL" id="RRT56499.1"/>
    </source>
</evidence>
<feature type="compositionally biased region" description="Polar residues" evidence="1">
    <location>
        <begin position="78"/>
        <end position="91"/>
    </location>
</feature>
<feature type="region of interest" description="Disordered" evidence="1">
    <location>
        <begin position="78"/>
        <end position="100"/>
    </location>
</feature>
<feature type="non-terminal residue" evidence="2">
    <location>
        <position position="100"/>
    </location>
</feature>